<dbReference type="EMBL" id="FOFT01000018">
    <property type="protein sequence ID" value="SES49943.1"/>
    <property type="molecule type" value="Genomic_DNA"/>
</dbReference>
<feature type="transmembrane region" description="Helical" evidence="2">
    <location>
        <begin position="38"/>
        <end position="58"/>
    </location>
</feature>
<keyword evidence="4" id="KW-1185">Reference proteome</keyword>
<feature type="region of interest" description="Disordered" evidence="1">
    <location>
        <begin position="254"/>
        <end position="278"/>
    </location>
</feature>
<evidence type="ECO:0000256" key="2">
    <source>
        <dbReference type="SAM" id="Phobius"/>
    </source>
</evidence>
<dbReference type="AlphaFoldDB" id="A0A1H9XW91"/>
<evidence type="ECO:0000313" key="4">
    <source>
        <dbReference type="Proteomes" id="UP000199028"/>
    </source>
</evidence>
<proteinExistence type="predicted"/>
<reference evidence="4" key="1">
    <citation type="submission" date="2016-10" db="EMBL/GenBank/DDBJ databases">
        <authorList>
            <person name="Varghese N."/>
            <person name="Submissions S."/>
        </authorList>
    </citation>
    <scope>NUCLEOTIDE SEQUENCE [LARGE SCALE GENOMIC DNA]</scope>
    <source>
        <strain evidence="4">CGMCC 4.578</strain>
    </source>
</reference>
<protein>
    <submittedName>
        <fullName evidence="3">Uncharacterized protein</fullName>
    </submittedName>
</protein>
<accession>A0A1H9XW91</accession>
<gene>
    <name evidence="3" type="ORF">SAMN05216195_118152</name>
</gene>
<dbReference type="Proteomes" id="UP000199028">
    <property type="component" value="Unassembled WGS sequence"/>
</dbReference>
<dbReference type="RefSeq" id="WP_090072099.1">
    <property type="nucleotide sequence ID" value="NZ_FOFT01000018.1"/>
</dbReference>
<evidence type="ECO:0000256" key="1">
    <source>
        <dbReference type="SAM" id="MobiDB-lite"/>
    </source>
</evidence>
<name>A0A1H9XW91_9PSEU</name>
<sequence length="296" mass="31887">MNIEDELRGALDVSAPPPTTTLDVVMKRGRRRVFAQRAGAVLGVFAVVAGIGIGATTLNQAAPPPEQADRPDAGPATVEHVLDWPRVNTPPQTPYGTWSPASTAPPPPGWLQIGIPLCDIKPTKRQDKTDVGAVAFNPEAVDKWLDEARKVLPEVTIGVARPAAMSTSYEADVSDSQGIGSIRITVGKFTGTPLAHANDSLWETGDCEPARRLQSGGSIMQLHGIRPYEPFRSLKQVLRVYRVDSSMIQVELHNFGSPDFGDDPQSPGTRRRTGAGRLTLPLSEEQFSRLGPVFAE</sequence>
<dbReference type="OrthoDB" id="3695687at2"/>
<keyword evidence="2" id="KW-0472">Membrane</keyword>
<keyword evidence="2" id="KW-0812">Transmembrane</keyword>
<evidence type="ECO:0000313" key="3">
    <source>
        <dbReference type="EMBL" id="SES49943.1"/>
    </source>
</evidence>
<keyword evidence="2" id="KW-1133">Transmembrane helix</keyword>
<organism evidence="3 4">
    <name type="scientific">Lentzea flaviverrucosa</name>
    <dbReference type="NCBI Taxonomy" id="200379"/>
    <lineage>
        <taxon>Bacteria</taxon>
        <taxon>Bacillati</taxon>
        <taxon>Actinomycetota</taxon>
        <taxon>Actinomycetes</taxon>
        <taxon>Pseudonocardiales</taxon>
        <taxon>Pseudonocardiaceae</taxon>
        <taxon>Lentzea</taxon>
    </lineage>
</organism>